<evidence type="ECO:0000313" key="10">
    <source>
        <dbReference type="Proteomes" id="UP000010556"/>
    </source>
</evidence>
<dbReference type="GO" id="GO:0005634">
    <property type="term" value="C:nucleus"/>
    <property type="evidence" value="ECO:0007669"/>
    <property type="project" value="UniProtKB-SubCell"/>
</dbReference>
<name>L5M465_MYODS</name>
<gene>
    <name evidence="9" type="ORF">MDA_GLEAN10001110</name>
</gene>
<evidence type="ECO:0000256" key="7">
    <source>
        <dbReference type="ARBA" id="ARBA00023242"/>
    </source>
</evidence>
<dbReference type="PANTHER" id="PTHR10709:SF11">
    <property type="entry name" value="ACTIN-RELATED PROTEIN 2_3 COMPLEX SUBUNIT 1A"/>
    <property type="match status" value="1"/>
</dbReference>
<evidence type="ECO:0000256" key="3">
    <source>
        <dbReference type="ARBA" id="ARBA00022490"/>
    </source>
</evidence>
<dbReference type="EMBL" id="KB104669">
    <property type="protein sequence ID" value="ELK33112.1"/>
    <property type="molecule type" value="Genomic_DNA"/>
</dbReference>
<evidence type="ECO:0000313" key="9">
    <source>
        <dbReference type="EMBL" id="ELK33112.1"/>
    </source>
</evidence>
<dbReference type="InterPro" id="IPR017383">
    <property type="entry name" value="ARPC1"/>
</dbReference>
<dbReference type="GO" id="GO:0034314">
    <property type="term" value="P:Arp2/3 complex-mediated actin nucleation"/>
    <property type="evidence" value="ECO:0007669"/>
    <property type="project" value="InterPro"/>
</dbReference>
<organism evidence="9 10">
    <name type="scientific">Myotis davidii</name>
    <name type="common">David's myotis</name>
    <dbReference type="NCBI Taxonomy" id="225400"/>
    <lineage>
        <taxon>Eukaryota</taxon>
        <taxon>Metazoa</taxon>
        <taxon>Chordata</taxon>
        <taxon>Craniata</taxon>
        <taxon>Vertebrata</taxon>
        <taxon>Euteleostomi</taxon>
        <taxon>Mammalia</taxon>
        <taxon>Eutheria</taxon>
        <taxon>Laurasiatheria</taxon>
        <taxon>Chiroptera</taxon>
        <taxon>Yangochiroptera</taxon>
        <taxon>Vespertilionidae</taxon>
        <taxon>Myotis</taxon>
    </lineage>
</organism>
<evidence type="ECO:0000256" key="5">
    <source>
        <dbReference type="ARBA" id="ARBA00022737"/>
    </source>
</evidence>
<dbReference type="GO" id="GO:0005737">
    <property type="term" value="C:cytoplasm"/>
    <property type="evidence" value="ECO:0007669"/>
    <property type="project" value="UniProtKB-SubCell"/>
</dbReference>
<keyword evidence="5" id="KW-0677">Repeat</keyword>
<dbReference type="Gene3D" id="2.130.10.10">
    <property type="entry name" value="YVTN repeat-like/Quinoprotein amine dehydrogenase"/>
    <property type="match status" value="1"/>
</dbReference>
<evidence type="ECO:0000256" key="6">
    <source>
        <dbReference type="ARBA" id="ARBA00023212"/>
    </source>
</evidence>
<dbReference type="InterPro" id="IPR015943">
    <property type="entry name" value="WD40/YVTN_repeat-like_dom_sf"/>
</dbReference>
<accession>L5M465</accession>
<evidence type="ECO:0000256" key="8">
    <source>
        <dbReference type="SAM" id="MobiDB-lite"/>
    </source>
</evidence>
<sequence length="247" mass="26704">MALLAPTAGARAATHTTASAGPTCTRCQQLLTPAAGDRRQCRSLDTISGCEWWLPAPIAPEASPPPLALRGNWGSSFHLHPLLAPVLIALCHQQVGVAAMGAKLPADRGLGAAVKGARQGLGGWAKTHPCAHRSLVAHRSFQENSVLAARHDCCPMLFSYDDRGCLTLVSQLDIPKQSIQHNMDKRATTEDCSTASETLHQHSITQVSVYEVDKQDCRKFCTTGIDGAMSIWDFKTLEFSIQRLRII</sequence>
<evidence type="ECO:0000256" key="4">
    <source>
        <dbReference type="ARBA" id="ARBA00022574"/>
    </source>
</evidence>
<keyword evidence="4" id="KW-0853">WD repeat</keyword>
<keyword evidence="6" id="KW-0206">Cytoskeleton</keyword>
<proteinExistence type="predicted"/>
<evidence type="ECO:0000256" key="2">
    <source>
        <dbReference type="ARBA" id="ARBA00004496"/>
    </source>
</evidence>
<dbReference type="PANTHER" id="PTHR10709">
    <property type="entry name" value="ACTIN-RELATED PROTEIN 2/3 COMPLEX SUBUNIT 1"/>
    <property type="match status" value="1"/>
</dbReference>
<dbReference type="Proteomes" id="UP000010556">
    <property type="component" value="Unassembled WGS sequence"/>
</dbReference>
<evidence type="ECO:0000256" key="1">
    <source>
        <dbReference type="ARBA" id="ARBA00004123"/>
    </source>
</evidence>
<keyword evidence="7" id="KW-0539">Nucleus</keyword>
<dbReference type="GO" id="GO:0051015">
    <property type="term" value="F:actin filament binding"/>
    <property type="evidence" value="ECO:0007669"/>
    <property type="project" value="TreeGrafter"/>
</dbReference>
<keyword evidence="3" id="KW-0963">Cytoplasm</keyword>
<dbReference type="AlphaFoldDB" id="L5M465"/>
<reference evidence="10" key="1">
    <citation type="journal article" date="2013" name="Science">
        <title>Comparative analysis of bat genomes provides insight into the evolution of flight and immunity.</title>
        <authorList>
            <person name="Zhang G."/>
            <person name="Cowled C."/>
            <person name="Shi Z."/>
            <person name="Huang Z."/>
            <person name="Bishop-Lilly K.A."/>
            <person name="Fang X."/>
            <person name="Wynne J.W."/>
            <person name="Xiong Z."/>
            <person name="Baker M.L."/>
            <person name="Zhao W."/>
            <person name="Tachedjian M."/>
            <person name="Zhu Y."/>
            <person name="Zhou P."/>
            <person name="Jiang X."/>
            <person name="Ng J."/>
            <person name="Yang L."/>
            <person name="Wu L."/>
            <person name="Xiao J."/>
            <person name="Feng Y."/>
            <person name="Chen Y."/>
            <person name="Sun X."/>
            <person name="Zhang Y."/>
            <person name="Marsh G.A."/>
            <person name="Crameri G."/>
            <person name="Broder C.C."/>
            <person name="Frey K.G."/>
            <person name="Wang L.F."/>
            <person name="Wang J."/>
        </authorList>
    </citation>
    <scope>NUCLEOTIDE SEQUENCE [LARGE SCALE GENOMIC DNA]</scope>
</reference>
<keyword evidence="10" id="KW-1185">Reference proteome</keyword>
<comment type="subcellular location">
    <subcellularLocation>
        <location evidence="2">Cytoplasm</location>
    </subcellularLocation>
    <subcellularLocation>
        <location evidence="1">Nucleus</location>
    </subcellularLocation>
</comment>
<protein>
    <submittedName>
        <fullName evidence="9">Actin-related protein 2/3 complex subunit 1A</fullName>
    </submittedName>
</protein>
<dbReference type="GO" id="GO:0005885">
    <property type="term" value="C:Arp2/3 protein complex"/>
    <property type="evidence" value="ECO:0007669"/>
    <property type="project" value="InterPro"/>
</dbReference>
<feature type="region of interest" description="Disordered" evidence="8">
    <location>
        <begin position="1"/>
        <end position="20"/>
    </location>
</feature>